<dbReference type="Proteomes" id="UP000589984">
    <property type="component" value="Unassembled WGS sequence"/>
</dbReference>
<dbReference type="EMBL" id="JABWCV010000043">
    <property type="protein sequence ID" value="NVF16520.1"/>
    <property type="molecule type" value="Genomic_DNA"/>
</dbReference>
<organism evidence="3 4">
    <name type="scientific">Vreelandella maris</name>
    <dbReference type="NCBI Taxonomy" id="2729617"/>
    <lineage>
        <taxon>Bacteria</taxon>
        <taxon>Pseudomonadati</taxon>
        <taxon>Pseudomonadota</taxon>
        <taxon>Gammaproteobacteria</taxon>
        <taxon>Oceanospirillales</taxon>
        <taxon>Halomonadaceae</taxon>
        <taxon>Vreelandella</taxon>
    </lineage>
</organism>
<evidence type="ECO:0000313" key="3">
    <source>
        <dbReference type="EMBL" id="NVF16520.1"/>
    </source>
</evidence>
<dbReference type="Pfam" id="PF19112">
    <property type="entry name" value="VanA_C"/>
    <property type="match status" value="1"/>
</dbReference>
<dbReference type="AlphaFoldDB" id="A0A7Y6RGB1"/>
<evidence type="ECO:0000313" key="4">
    <source>
        <dbReference type="Proteomes" id="UP000589984"/>
    </source>
</evidence>
<dbReference type="Gene3D" id="3.90.380.10">
    <property type="entry name" value="Naphthalene 1,2-dioxygenase Alpha Subunit, Chain A, domain 1"/>
    <property type="match status" value="1"/>
</dbReference>
<dbReference type="RefSeq" id="WP_176305013.1">
    <property type="nucleotide sequence ID" value="NZ_JABWCV010000043.1"/>
</dbReference>
<protein>
    <recommendedName>
        <fullName evidence="2">Vanillate O-demethylase oxygenase-like C-terminal catalytic domain-containing protein</fullName>
    </recommendedName>
</protein>
<feature type="domain" description="Vanillate O-demethylase oxygenase-like C-terminal catalytic" evidence="2">
    <location>
        <begin position="3"/>
        <end position="198"/>
    </location>
</feature>
<dbReference type="GO" id="GO:0016491">
    <property type="term" value="F:oxidoreductase activity"/>
    <property type="evidence" value="ECO:0007669"/>
    <property type="project" value="UniProtKB-KW"/>
</dbReference>
<evidence type="ECO:0000256" key="1">
    <source>
        <dbReference type="ARBA" id="ARBA00023002"/>
    </source>
</evidence>
<evidence type="ECO:0000259" key="2">
    <source>
        <dbReference type="Pfam" id="PF19112"/>
    </source>
</evidence>
<reference evidence="3 4" key="1">
    <citation type="submission" date="2020-06" db="EMBL/GenBank/DDBJ databases">
        <title>Halomonas sp. QX-1 draft genome sequence.</title>
        <authorList>
            <person name="Qiu X."/>
        </authorList>
    </citation>
    <scope>NUCLEOTIDE SEQUENCE [LARGE SCALE GENOMIC DNA]</scope>
    <source>
        <strain evidence="3 4">QX-1</strain>
    </source>
</reference>
<gene>
    <name evidence="3" type="ORF">HUO07_20585</name>
</gene>
<keyword evidence="1" id="KW-0560">Oxidoreductase</keyword>
<dbReference type="InterPro" id="IPR044043">
    <property type="entry name" value="VanA_C_cat"/>
</dbReference>
<dbReference type="SUPFAM" id="SSF55961">
    <property type="entry name" value="Bet v1-like"/>
    <property type="match status" value="1"/>
</dbReference>
<accession>A0A7Y6RGB1</accession>
<sequence length="211" mass="23904">MPVNGNYQLITDNVMDLSHIDHVHGEIITTRGQLTPLVPKVTDDERSVMARWEWTQAPAMLIFNQFLPDPDGEARHFFNITWTPPGNIQLSVGATQDAEASLDLDGCTAQYDLHTVTPESADRTHYFFATRRNHREDDGEYNEQKIKAMHAAFEDEDVPIIEAVHAEMKTTDFFSLSPVLMSNDVAPVKVRKLLSKLISKEHQARAEKVAY</sequence>
<keyword evidence="4" id="KW-1185">Reference proteome</keyword>
<comment type="caution">
    <text evidence="3">The sequence shown here is derived from an EMBL/GenBank/DDBJ whole genome shotgun (WGS) entry which is preliminary data.</text>
</comment>
<proteinExistence type="predicted"/>
<name>A0A7Y6RGB1_9GAMM</name>